<comment type="caution">
    <text evidence="7">The sequence shown here is derived from an EMBL/GenBank/DDBJ whole genome shotgun (WGS) entry which is preliminary data.</text>
</comment>
<feature type="chain" id="PRO_5018176626" evidence="4">
    <location>
        <begin position="28"/>
        <end position="297"/>
    </location>
</feature>
<evidence type="ECO:0000259" key="5">
    <source>
        <dbReference type="Pfam" id="PF13947"/>
    </source>
</evidence>
<dbReference type="PANTHER" id="PTHR33138">
    <property type="entry name" value="OS01G0690200 PROTEIN"/>
    <property type="match status" value="1"/>
</dbReference>
<dbReference type="Proteomes" id="UP000275267">
    <property type="component" value="Unassembled WGS sequence"/>
</dbReference>
<dbReference type="InterPro" id="IPR025287">
    <property type="entry name" value="WAK_GUB"/>
</dbReference>
<dbReference type="GO" id="GO:0030247">
    <property type="term" value="F:polysaccharide binding"/>
    <property type="evidence" value="ECO:0007669"/>
    <property type="project" value="InterPro"/>
</dbReference>
<feature type="domain" description="Wall-associated receptor kinase galacturonan-binding" evidence="5">
    <location>
        <begin position="41"/>
        <end position="122"/>
    </location>
</feature>
<evidence type="ECO:0000256" key="2">
    <source>
        <dbReference type="ARBA" id="ARBA00022729"/>
    </source>
</evidence>
<feature type="domain" description="Wall-associated receptor kinase C-terminal" evidence="6">
    <location>
        <begin position="188"/>
        <end position="284"/>
    </location>
</feature>
<keyword evidence="2 4" id="KW-0732">Signal</keyword>
<dbReference type="AlphaFoldDB" id="A0A3L6SLC1"/>
<sequence>MAAHLPRFPLLLLFVVLAVHVPASSHGYPAPPLTTYDASMCPASSRCGNVSIRYPFYLSTTVRDITGYNYNTPYSYSCGYTDLKISCQYEELKETPVIFLGGDHKYTVLNISYESSTIILADTDVRFGGSCPAVHHDLSFNNLWLQNTSSNENLTFYFGCHSLLGVAVPPDLEKYKIDCNLEDPFVGDGASFVFTPDDHGKAQEHELDQDGRCSKVVSVPVRSEFLMTSNQPMLARGGYAEVLRYGFELEWYRTPTDQCDSCEGSRGKCAYSQKREFMGCLCSNGKVGHPDCPTCYI</sequence>
<dbReference type="InterPro" id="IPR032872">
    <property type="entry name" value="WAK_assoc_C"/>
</dbReference>
<dbReference type="OrthoDB" id="691298at2759"/>
<dbReference type="GO" id="GO:0016020">
    <property type="term" value="C:membrane"/>
    <property type="evidence" value="ECO:0007669"/>
    <property type="project" value="UniProtKB-SubCell"/>
</dbReference>
<dbReference type="Pfam" id="PF14380">
    <property type="entry name" value="WAK_assoc"/>
    <property type="match status" value="1"/>
</dbReference>
<evidence type="ECO:0000313" key="7">
    <source>
        <dbReference type="EMBL" id="RLN23422.1"/>
    </source>
</evidence>
<evidence type="ECO:0000259" key="6">
    <source>
        <dbReference type="Pfam" id="PF14380"/>
    </source>
</evidence>
<keyword evidence="8" id="KW-1185">Reference proteome</keyword>
<proteinExistence type="predicted"/>
<reference evidence="8" key="1">
    <citation type="journal article" date="2019" name="Nat. Commun.">
        <title>The genome of broomcorn millet.</title>
        <authorList>
            <person name="Zou C."/>
            <person name="Miki D."/>
            <person name="Li D."/>
            <person name="Tang Q."/>
            <person name="Xiao L."/>
            <person name="Rajput S."/>
            <person name="Deng P."/>
            <person name="Jia W."/>
            <person name="Huang R."/>
            <person name="Zhang M."/>
            <person name="Sun Y."/>
            <person name="Hu J."/>
            <person name="Fu X."/>
            <person name="Schnable P.S."/>
            <person name="Li F."/>
            <person name="Zhang H."/>
            <person name="Feng B."/>
            <person name="Zhu X."/>
            <person name="Liu R."/>
            <person name="Schnable J.C."/>
            <person name="Zhu J.-K."/>
            <person name="Zhang H."/>
        </authorList>
    </citation>
    <scope>NUCLEOTIDE SEQUENCE [LARGE SCALE GENOMIC DNA]</scope>
</reference>
<protein>
    <submittedName>
        <fullName evidence="7">Uncharacterized protein</fullName>
    </submittedName>
</protein>
<evidence type="ECO:0000256" key="3">
    <source>
        <dbReference type="ARBA" id="ARBA00023180"/>
    </source>
</evidence>
<name>A0A3L6SLC1_PANMI</name>
<dbReference type="STRING" id="4540.A0A3L6SLC1"/>
<evidence type="ECO:0000313" key="8">
    <source>
        <dbReference type="Proteomes" id="UP000275267"/>
    </source>
</evidence>
<feature type="signal peptide" evidence="4">
    <location>
        <begin position="1"/>
        <end position="27"/>
    </location>
</feature>
<comment type="subcellular location">
    <subcellularLocation>
        <location evidence="1">Membrane</location>
        <topology evidence="1">Single-pass membrane protein</topology>
    </subcellularLocation>
</comment>
<organism evidence="7 8">
    <name type="scientific">Panicum miliaceum</name>
    <name type="common">Proso millet</name>
    <name type="synonym">Broomcorn millet</name>
    <dbReference type="NCBI Taxonomy" id="4540"/>
    <lineage>
        <taxon>Eukaryota</taxon>
        <taxon>Viridiplantae</taxon>
        <taxon>Streptophyta</taxon>
        <taxon>Embryophyta</taxon>
        <taxon>Tracheophyta</taxon>
        <taxon>Spermatophyta</taxon>
        <taxon>Magnoliopsida</taxon>
        <taxon>Liliopsida</taxon>
        <taxon>Poales</taxon>
        <taxon>Poaceae</taxon>
        <taxon>PACMAD clade</taxon>
        <taxon>Panicoideae</taxon>
        <taxon>Panicodae</taxon>
        <taxon>Paniceae</taxon>
        <taxon>Panicinae</taxon>
        <taxon>Panicum</taxon>
        <taxon>Panicum sect. Panicum</taxon>
    </lineage>
</organism>
<accession>A0A3L6SLC1</accession>
<dbReference type="PANTHER" id="PTHR33138:SF54">
    <property type="entry name" value="OS01G0690900 PROTEIN"/>
    <property type="match status" value="1"/>
</dbReference>
<dbReference type="Pfam" id="PF13947">
    <property type="entry name" value="GUB_WAK_bind"/>
    <property type="match status" value="1"/>
</dbReference>
<keyword evidence="3" id="KW-0325">Glycoprotein</keyword>
<gene>
    <name evidence="7" type="ORF">C2845_PM07G19390</name>
</gene>
<evidence type="ECO:0000256" key="1">
    <source>
        <dbReference type="ARBA" id="ARBA00004167"/>
    </source>
</evidence>
<evidence type="ECO:0000256" key="4">
    <source>
        <dbReference type="SAM" id="SignalP"/>
    </source>
</evidence>
<dbReference type="EMBL" id="PQIB02000004">
    <property type="protein sequence ID" value="RLN23422.1"/>
    <property type="molecule type" value="Genomic_DNA"/>
</dbReference>